<protein>
    <submittedName>
        <fullName evidence="4">Phosphinothricin N-acetyltransferase</fullName>
    </submittedName>
</protein>
<dbReference type="GO" id="GO:0016747">
    <property type="term" value="F:acyltransferase activity, transferring groups other than amino-acyl groups"/>
    <property type="evidence" value="ECO:0007669"/>
    <property type="project" value="InterPro"/>
</dbReference>
<dbReference type="PANTHER" id="PTHR43072">
    <property type="entry name" value="N-ACETYLTRANSFERASE"/>
    <property type="match status" value="1"/>
</dbReference>
<dbReference type="InterPro" id="IPR000182">
    <property type="entry name" value="GNAT_dom"/>
</dbReference>
<evidence type="ECO:0000259" key="3">
    <source>
        <dbReference type="PROSITE" id="PS51186"/>
    </source>
</evidence>
<dbReference type="PATRIC" id="fig|1423771.3.peg.1622"/>
<dbReference type="SUPFAM" id="SSF55729">
    <property type="entry name" value="Acyl-CoA N-acyltransferases (Nat)"/>
    <property type="match status" value="1"/>
</dbReference>
<evidence type="ECO:0000313" key="5">
    <source>
        <dbReference type="Proteomes" id="UP000050901"/>
    </source>
</evidence>
<sequence>MSSKLSLRFETARHEDLRRIVEIYNQIIPSRLATADLEPLMTSDREAWFHNFTPTHPLWVIRNKAGEILGWVGLEPFYGRPAYEHTAEVSIYIDQNARHQGLGSQALEFVIAQLPSLNVTALAAYIFGHNQPSLGLFKKFGFKQWGWLPAVAELDGQKRDLVIMGQRFD</sequence>
<dbReference type="PANTHER" id="PTHR43072:SF23">
    <property type="entry name" value="UPF0039 PROTEIN C11D3.02C"/>
    <property type="match status" value="1"/>
</dbReference>
<dbReference type="AlphaFoldDB" id="A0A0R1P8S7"/>
<dbReference type="PROSITE" id="PS51186">
    <property type="entry name" value="GNAT"/>
    <property type="match status" value="1"/>
</dbReference>
<keyword evidence="2" id="KW-0012">Acyltransferase</keyword>
<keyword evidence="1 4" id="KW-0808">Transferase</keyword>
<dbReference type="InterPro" id="IPR016181">
    <property type="entry name" value="Acyl_CoA_acyltransferase"/>
</dbReference>
<evidence type="ECO:0000256" key="1">
    <source>
        <dbReference type="ARBA" id="ARBA00022679"/>
    </source>
</evidence>
<proteinExistence type="predicted"/>
<reference evidence="4 5" key="1">
    <citation type="journal article" date="2015" name="Genome Announc.">
        <title>Expanding the biotechnology potential of lactobacilli through comparative genomics of 213 strains and associated genera.</title>
        <authorList>
            <person name="Sun Z."/>
            <person name="Harris H.M."/>
            <person name="McCann A."/>
            <person name="Guo C."/>
            <person name="Argimon S."/>
            <person name="Zhang W."/>
            <person name="Yang X."/>
            <person name="Jeffery I.B."/>
            <person name="Cooney J.C."/>
            <person name="Kagawa T.F."/>
            <person name="Liu W."/>
            <person name="Song Y."/>
            <person name="Salvetti E."/>
            <person name="Wrobel A."/>
            <person name="Rasinkangas P."/>
            <person name="Parkhill J."/>
            <person name="Rea M.C."/>
            <person name="O'Sullivan O."/>
            <person name="Ritari J."/>
            <person name="Douillard F.P."/>
            <person name="Paul Ross R."/>
            <person name="Yang R."/>
            <person name="Briner A.E."/>
            <person name="Felis G.E."/>
            <person name="de Vos W.M."/>
            <person name="Barrangou R."/>
            <person name="Klaenhammer T.R."/>
            <person name="Caufield P.W."/>
            <person name="Cui Y."/>
            <person name="Zhang H."/>
            <person name="O'Toole P.W."/>
        </authorList>
    </citation>
    <scope>NUCLEOTIDE SEQUENCE [LARGE SCALE GENOMIC DNA]</scope>
    <source>
        <strain evidence="4 5">DSM 13345</strain>
    </source>
</reference>
<evidence type="ECO:0000313" key="4">
    <source>
        <dbReference type="EMBL" id="KRL26325.1"/>
    </source>
</evidence>
<evidence type="ECO:0000256" key="2">
    <source>
        <dbReference type="ARBA" id="ARBA00023315"/>
    </source>
</evidence>
<dbReference type="CDD" id="cd04301">
    <property type="entry name" value="NAT_SF"/>
    <property type="match status" value="1"/>
</dbReference>
<organism evidence="4 5">
    <name type="scientific">Limosilactobacillus mucosae DSM 13345</name>
    <dbReference type="NCBI Taxonomy" id="1423771"/>
    <lineage>
        <taxon>Bacteria</taxon>
        <taxon>Bacillati</taxon>
        <taxon>Bacillota</taxon>
        <taxon>Bacilli</taxon>
        <taxon>Lactobacillales</taxon>
        <taxon>Lactobacillaceae</taxon>
        <taxon>Limosilactobacillus</taxon>
    </lineage>
</organism>
<comment type="caution">
    <text evidence="4">The sequence shown here is derived from an EMBL/GenBank/DDBJ whole genome shotgun (WGS) entry which is preliminary data.</text>
</comment>
<dbReference type="Pfam" id="PF00583">
    <property type="entry name" value="Acetyltransf_1"/>
    <property type="match status" value="1"/>
</dbReference>
<dbReference type="EMBL" id="AZEQ01000005">
    <property type="protein sequence ID" value="KRL26325.1"/>
    <property type="molecule type" value="Genomic_DNA"/>
</dbReference>
<gene>
    <name evidence="4" type="ORF">FC47_GL001585</name>
</gene>
<feature type="domain" description="N-acetyltransferase" evidence="3">
    <location>
        <begin position="7"/>
        <end position="169"/>
    </location>
</feature>
<accession>A0A0R1P8S7</accession>
<name>A0A0R1P8S7_LIMMU</name>
<dbReference type="Gene3D" id="3.40.630.30">
    <property type="match status" value="1"/>
</dbReference>
<dbReference type="Proteomes" id="UP000050901">
    <property type="component" value="Unassembled WGS sequence"/>
</dbReference>